<keyword evidence="2" id="KW-0472">Membrane</keyword>
<keyword evidence="1" id="KW-0547">Nucleotide-binding</keyword>
<protein>
    <recommendedName>
        <fullName evidence="5">Protein kinase domain-containing protein</fullName>
    </recommendedName>
</protein>
<feature type="non-terminal residue" evidence="3">
    <location>
        <position position="159"/>
    </location>
</feature>
<reference evidence="3 4" key="1">
    <citation type="journal article" date="2016" name="PLoS ONE">
        <title>A First Insight into the Genome of the Filter-Feeder Mussel Mytilus galloprovincialis.</title>
        <authorList>
            <person name="Murgarella M."/>
            <person name="Puiu D."/>
            <person name="Novoa B."/>
            <person name="Figueras A."/>
            <person name="Posada D."/>
            <person name="Canchaya C."/>
        </authorList>
    </citation>
    <scope>NUCLEOTIDE SEQUENCE [LARGE SCALE GENOMIC DNA]</scope>
    <source>
        <tissue evidence="3">Muscle</tissue>
    </source>
</reference>
<name>A0A3L5TT98_MYTGA</name>
<dbReference type="Gene3D" id="3.30.200.20">
    <property type="entry name" value="Phosphorylase Kinase, domain 1"/>
    <property type="match status" value="1"/>
</dbReference>
<evidence type="ECO:0000256" key="2">
    <source>
        <dbReference type="SAM" id="Phobius"/>
    </source>
</evidence>
<evidence type="ECO:0000256" key="1">
    <source>
        <dbReference type="PROSITE-ProRule" id="PRU10141"/>
    </source>
</evidence>
<feature type="non-terminal residue" evidence="3">
    <location>
        <position position="1"/>
    </location>
</feature>
<comment type="caution">
    <text evidence="3">The sequence shown here is derived from an EMBL/GenBank/DDBJ whole genome shotgun (WGS) entry which is preliminary data.</text>
</comment>
<keyword evidence="1" id="KW-0067">ATP-binding</keyword>
<dbReference type="InterPro" id="IPR011009">
    <property type="entry name" value="Kinase-like_dom_sf"/>
</dbReference>
<keyword evidence="2" id="KW-0812">Transmembrane</keyword>
<evidence type="ECO:0000313" key="3">
    <source>
        <dbReference type="EMBL" id="OPL33151.1"/>
    </source>
</evidence>
<keyword evidence="4" id="KW-1185">Reference proteome</keyword>
<accession>A0A3L5TT98</accession>
<feature type="binding site" evidence="1">
    <location>
        <position position="156"/>
    </location>
    <ligand>
        <name>ATP</name>
        <dbReference type="ChEBI" id="CHEBI:30616"/>
    </ligand>
</feature>
<evidence type="ECO:0000313" key="4">
    <source>
        <dbReference type="Proteomes" id="UP000266721"/>
    </source>
</evidence>
<dbReference type="SUPFAM" id="SSF56112">
    <property type="entry name" value="Protein kinase-like (PK-like)"/>
    <property type="match status" value="1"/>
</dbReference>
<keyword evidence="2" id="KW-1133">Transmembrane helix</keyword>
<dbReference type="AlphaFoldDB" id="A0A3L5TT98"/>
<dbReference type="GO" id="GO:0005524">
    <property type="term" value="F:ATP binding"/>
    <property type="evidence" value="ECO:0007669"/>
    <property type="project" value="UniProtKB-UniRule"/>
</dbReference>
<dbReference type="PROSITE" id="PS00107">
    <property type="entry name" value="PROTEIN_KINASE_ATP"/>
    <property type="match status" value="1"/>
</dbReference>
<evidence type="ECO:0008006" key="5">
    <source>
        <dbReference type="Google" id="ProtNLM"/>
    </source>
</evidence>
<dbReference type="Proteomes" id="UP000266721">
    <property type="component" value="Unassembled WGS sequence"/>
</dbReference>
<dbReference type="InterPro" id="IPR017441">
    <property type="entry name" value="Protein_kinase_ATP_BS"/>
</dbReference>
<sequence>LKFCHVELHRNQLHVQLAAICLGTFSVMILCLICVMRKKHLGVFRKKKTEEFSVAYLNNTETGGLMDPPYDTGNSSAEQGTPIHVNQQGQSVTDMIVAGASFDAIGTADMLKQQNIFIERDLVRLGEDIGHGNFGCVYKGYLLSLEEKEERLVAVKTVL</sequence>
<gene>
    <name evidence="3" type="ORF">AM593_06399</name>
</gene>
<dbReference type="EMBL" id="KV584607">
    <property type="protein sequence ID" value="OPL33151.1"/>
    <property type="molecule type" value="Genomic_DNA"/>
</dbReference>
<feature type="transmembrane region" description="Helical" evidence="2">
    <location>
        <begin position="15"/>
        <end position="36"/>
    </location>
</feature>
<proteinExistence type="predicted"/>
<organism evidence="3 4">
    <name type="scientific">Mytilus galloprovincialis</name>
    <name type="common">Mediterranean mussel</name>
    <dbReference type="NCBI Taxonomy" id="29158"/>
    <lineage>
        <taxon>Eukaryota</taxon>
        <taxon>Metazoa</taxon>
        <taxon>Spiralia</taxon>
        <taxon>Lophotrochozoa</taxon>
        <taxon>Mollusca</taxon>
        <taxon>Bivalvia</taxon>
        <taxon>Autobranchia</taxon>
        <taxon>Pteriomorphia</taxon>
        <taxon>Mytilida</taxon>
        <taxon>Mytiloidea</taxon>
        <taxon>Mytilidae</taxon>
        <taxon>Mytilinae</taxon>
        <taxon>Mytilus</taxon>
    </lineage>
</organism>